<dbReference type="RefSeq" id="WP_138017593.1">
    <property type="nucleotide sequence ID" value="NZ_SULI01000048.1"/>
</dbReference>
<dbReference type="GO" id="GO:0016758">
    <property type="term" value="F:hexosyltransferase activity"/>
    <property type="evidence" value="ECO:0007669"/>
    <property type="project" value="UniProtKB-ARBA"/>
</dbReference>
<organism evidence="2 3">
    <name type="scientific">Shimia litoralis</name>
    <dbReference type="NCBI Taxonomy" id="420403"/>
    <lineage>
        <taxon>Bacteria</taxon>
        <taxon>Pseudomonadati</taxon>
        <taxon>Pseudomonadota</taxon>
        <taxon>Alphaproteobacteria</taxon>
        <taxon>Rhodobacterales</taxon>
        <taxon>Roseobacteraceae</taxon>
    </lineage>
</organism>
<name>A0A4U7MR81_9RHOB</name>
<dbReference type="Proteomes" id="UP000306575">
    <property type="component" value="Unassembled WGS sequence"/>
</dbReference>
<accession>A0A4U7MR81</accession>
<dbReference type="Gene3D" id="3.90.550.10">
    <property type="entry name" value="Spore Coat Polysaccharide Biosynthesis Protein SpsA, Chain A"/>
    <property type="match status" value="1"/>
</dbReference>
<evidence type="ECO:0000313" key="2">
    <source>
        <dbReference type="EMBL" id="TKZ15452.1"/>
    </source>
</evidence>
<dbReference type="AlphaFoldDB" id="A0A4U7MR81"/>
<reference evidence="2 3" key="1">
    <citation type="submission" date="2019-04" db="EMBL/GenBank/DDBJ databases">
        <title>Genome sequence of Pelagicola litoralis CL-ES2.</title>
        <authorList>
            <person name="Cao J."/>
        </authorList>
    </citation>
    <scope>NUCLEOTIDE SEQUENCE [LARGE SCALE GENOMIC DNA]</scope>
    <source>
        <strain evidence="2 3">CL-ES2</strain>
    </source>
</reference>
<protein>
    <submittedName>
        <fullName evidence="2">Glycosyltransferase family 2 protein</fullName>
    </submittedName>
</protein>
<dbReference type="Pfam" id="PF00535">
    <property type="entry name" value="Glycos_transf_2"/>
    <property type="match status" value="1"/>
</dbReference>
<keyword evidence="2" id="KW-0808">Transferase</keyword>
<dbReference type="InterPro" id="IPR029044">
    <property type="entry name" value="Nucleotide-diphossugar_trans"/>
</dbReference>
<dbReference type="SUPFAM" id="SSF53448">
    <property type="entry name" value="Nucleotide-diphospho-sugar transferases"/>
    <property type="match status" value="1"/>
</dbReference>
<proteinExistence type="predicted"/>
<feature type="domain" description="Glycosyltransferase 2-like" evidence="1">
    <location>
        <begin position="7"/>
        <end position="125"/>
    </location>
</feature>
<sequence>MSSSIYSVIIPAYNAERYLAETIQSVLAQTVPPKEIVVVDDGSSDATATVAEQQGPLIRVIRTENRGSGSATSTGIRATTTDIFATVDSDDIWLPNKMEAQLALLNDPARQLDAVLSRMAPFGETEKRTAPVETEVVLLFRTGLRLG</sequence>
<keyword evidence="3" id="KW-1185">Reference proteome</keyword>
<dbReference type="OrthoDB" id="5291101at2"/>
<dbReference type="EMBL" id="SULI01000048">
    <property type="protein sequence ID" value="TKZ15452.1"/>
    <property type="molecule type" value="Genomic_DNA"/>
</dbReference>
<dbReference type="CDD" id="cd00761">
    <property type="entry name" value="Glyco_tranf_GTA_type"/>
    <property type="match status" value="1"/>
</dbReference>
<dbReference type="InterPro" id="IPR001173">
    <property type="entry name" value="Glyco_trans_2-like"/>
</dbReference>
<evidence type="ECO:0000259" key="1">
    <source>
        <dbReference type="Pfam" id="PF00535"/>
    </source>
</evidence>
<dbReference type="PANTHER" id="PTHR22916">
    <property type="entry name" value="GLYCOSYLTRANSFERASE"/>
    <property type="match status" value="1"/>
</dbReference>
<gene>
    <name evidence="2" type="ORF">FAP39_17160</name>
</gene>
<dbReference type="PANTHER" id="PTHR22916:SF3">
    <property type="entry name" value="UDP-GLCNAC:BETAGAL BETA-1,3-N-ACETYLGLUCOSAMINYLTRANSFERASE-LIKE PROTEIN 1"/>
    <property type="match status" value="1"/>
</dbReference>
<evidence type="ECO:0000313" key="3">
    <source>
        <dbReference type="Proteomes" id="UP000306575"/>
    </source>
</evidence>
<comment type="caution">
    <text evidence="2">The sequence shown here is derived from an EMBL/GenBank/DDBJ whole genome shotgun (WGS) entry which is preliminary data.</text>
</comment>